<comment type="caution">
    <text evidence="13">The sequence shown here is derived from an EMBL/GenBank/DDBJ whole genome shotgun (WGS) entry which is preliminary data.</text>
</comment>
<reference evidence="13" key="1">
    <citation type="submission" date="2020-04" db="EMBL/GenBank/DDBJ databases">
        <authorList>
            <person name="Alioto T."/>
            <person name="Alioto T."/>
            <person name="Gomez Garrido J."/>
        </authorList>
    </citation>
    <scope>NUCLEOTIDE SEQUENCE</scope>
    <source>
        <strain evidence="13">A484AB</strain>
    </source>
</reference>
<feature type="disulfide bond" evidence="11">
    <location>
        <begin position="972"/>
        <end position="999"/>
    </location>
</feature>
<keyword evidence="10" id="KW-0325">Glycoprotein</keyword>
<dbReference type="EMBL" id="CACRXK020001552">
    <property type="protein sequence ID" value="CAB3989791.1"/>
    <property type="molecule type" value="Genomic_DNA"/>
</dbReference>
<dbReference type="PROSITE" id="PS50240">
    <property type="entry name" value="TRYPSIN_DOM"/>
    <property type="match status" value="1"/>
</dbReference>
<dbReference type="SUPFAM" id="SSF57196">
    <property type="entry name" value="EGF/Laminin"/>
    <property type="match status" value="1"/>
</dbReference>
<name>A0A7D9DMY4_PARCT</name>
<dbReference type="Pfam" id="PF07679">
    <property type="entry name" value="I-set"/>
    <property type="match status" value="1"/>
</dbReference>
<dbReference type="Gene3D" id="2.60.40.10">
    <property type="entry name" value="Immunoglobulins"/>
    <property type="match status" value="1"/>
</dbReference>
<dbReference type="Pfam" id="PF00058">
    <property type="entry name" value="Ldl_recept_b"/>
    <property type="match status" value="2"/>
</dbReference>
<organism evidence="13 14">
    <name type="scientific">Paramuricea clavata</name>
    <name type="common">Red gorgonian</name>
    <name type="synonym">Violescent sea-whip</name>
    <dbReference type="NCBI Taxonomy" id="317549"/>
    <lineage>
        <taxon>Eukaryota</taxon>
        <taxon>Metazoa</taxon>
        <taxon>Cnidaria</taxon>
        <taxon>Anthozoa</taxon>
        <taxon>Octocorallia</taxon>
        <taxon>Malacalcyonacea</taxon>
        <taxon>Plexauridae</taxon>
        <taxon>Paramuricea</taxon>
    </lineage>
</organism>
<keyword evidence="2" id="KW-0964">Secreted</keyword>
<evidence type="ECO:0000256" key="11">
    <source>
        <dbReference type="PROSITE-ProRule" id="PRU00302"/>
    </source>
</evidence>
<keyword evidence="7" id="KW-0378">Hydrolase</keyword>
<sequence length="1352" mass="149522">MECRRVFMFSAFLLISVFSLPCCGDAKPRVVRNAPSFRLEDLDSGLGKTVDVNELDETSTPTFGNDEDAVFLNTDNDRRSIPRRERRQAQSTTPIDLSISQECEGITLRWVKPNIPFSTAFHSSNPEFSHYNIYRETNFFSTIAGLNPIASGKDIPELQNSQLDKWIDKFPPTGTGLFYAVTVVNHRGEEIQNVVPKQISFFGTFDNVGGLPVRIMPNIIKGNVLYHSVAYNNIRNEYFVVFDVDQNSDNTPDRVYGLRVNGLGQILDRQLIDFTLGGVSTEQGHPTVAFNPSTQEYLVAWHLSASVIQGGAHIIIAQRVYGHTTTRKSNPYMLVNAKLPTGFRPIIQPKLMYNAGSGGYVMTAMLVEPPKTLFVVFIKPDGKASSLSGLFKGQVLEGSLFMDTKFRQIYIVYQVPQWAATATGQSLRIKQYPYIILLTKANATGTLLTLGDPNSVRHLVGYTRERNAHINGYFDEANGWLNVFWNNRENGKKFISSASVVGIPGTFRKDPDTHECRQHENVQNSASCYLPTNNGHIMIWEKGTKLSGYLVKDGAFNPVRGTQRSAKVLYNSRQSRAFVVYQQTVSGSRVLFVRNIAPGSQSSCSKACNSSERCVMKDVCISRNPVAVNNAPTCLKDKGGCSHTCTSLAKGRTCSCPASYTLALDGKKCFLTAAKPDVSLLYSTASSIWSVSIYYAEKRVSFARIPIQGQHIIAFFYNAKDNYLYWADSKEQKIRRSHLDGTNKQVIVNNQVQIPDGMVVDPVAKQLYWADGAIGTVFCSLLDGANVASFITGLDKPRALALHQKNKWLFWTNWGVVAKIEKIKTDGTNRIVVISSRLQWPNGLTHDGKYLYWADAHFDKIEMSDFNGNGRVTVTSNGVTHPYGLGIVGNRLYWTDWSGHIRSLNKTQAYLPPEEIAAGLQKPFSLQIYDGTAVLKASFCTDPGVPLYGGRNPPPTKAGRKYNVGDQIILTCNPGFVHLGSNSRQCLPTGKWSGSNTRCKALPVFTKLPSNKTASVSFGVTIECSTDTRPADKATITWYKDGKALGLSVRYYKDRVTGYLQILSVLVDDSGLYTCVASNAAGNIQASMYLTVKQKQIACGKAKFTTVAKIIGGQRAARGSIPWQILLMNNVTKAPFCGASLLNERWGVTAAHCLVSMNLNQVVAVLGETRRNKDEKTEQYMSITQVHFHSQFSPTTLDSDIALFKFTKQVIYTDYVIPVCLPTTSADFALSRAGNTARISGWGARKTNKTHPVNWLHTVQLPTIAHKKCQRNHAPKYLISANMLCAGRTNGKADACQGDSGGPLTVDNSVTGKQVLVGIVSWGDRCGLKNKYGVYTKVQNFLSWINTHIRKV</sequence>
<evidence type="ECO:0000256" key="8">
    <source>
        <dbReference type="ARBA" id="ARBA00022825"/>
    </source>
</evidence>
<evidence type="ECO:0000256" key="10">
    <source>
        <dbReference type="ARBA" id="ARBA00023180"/>
    </source>
</evidence>
<gene>
    <name evidence="13" type="ORF">PACLA_8A021202</name>
</gene>
<dbReference type="InterPro" id="IPR003598">
    <property type="entry name" value="Ig_sub2"/>
</dbReference>
<dbReference type="InterPro" id="IPR043504">
    <property type="entry name" value="Peptidase_S1_PA_chymotrypsin"/>
</dbReference>
<dbReference type="InterPro" id="IPR036179">
    <property type="entry name" value="Ig-like_dom_sf"/>
</dbReference>
<dbReference type="InterPro" id="IPR050778">
    <property type="entry name" value="Cueball_EGF_LRP_Nidogen"/>
</dbReference>
<feature type="repeat" description="LDL-receptor class B" evidence="12">
    <location>
        <begin position="807"/>
        <end position="847"/>
    </location>
</feature>
<dbReference type="PANTHER" id="PTHR46513">
    <property type="entry name" value="VITELLOGENIN RECEPTOR-LIKE PROTEIN-RELATED-RELATED"/>
    <property type="match status" value="1"/>
</dbReference>
<dbReference type="GO" id="GO:0005576">
    <property type="term" value="C:extracellular region"/>
    <property type="evidence" value="ECO:0007669"/>
    <property type="project" value="UniProtKB-SubCell"/>
</dbReference>
<dbReference type="Pfam" id="PF14670">
    <property type="entry name" value="FXa_inhibition"/>
    <property type="match status" value="1"/>
</dbReference>
<dbReference type="InterPro" id="IPR009003">
    <property type="entry name" value="Peptidase_S1_PA"/>
</dbReference>
<keyword evidence="11" id="KW-0768">Sushi</keyword>
<evidence type="ECO:0000313" key="13">
    <source>
        <dbReference type="EMBL" id="CAB3989791.1"/>
    </source>
</evidence>
<dbReference type="Gene3D" id="2.10.25.10">
    <property type="entry name" value="Laminin"/>
    <property type="match status" value="1"/>
</dbReference>
<evidence type="ECO:0000256" key="4">
    <source>
        <dbReference type="ARBA" id="ARBA00022670"/>
    </source>
</evidence>
<dbReference type="FunFam" id="2.40.10.10:FF:000015">
    <property type="entry name" value="Atrial natriuretic peptide-converting enzyme"/>
    <property type="match status" value="1"/>
</dbReference>
<dbReference type="CDD" id="cd00096">
    <property type="entry name" value="Ig"/>
    <property type="match status" value="1"/>
</dbReference>
<dbReference type="GO" id="GO:0004252">
    <property type="term" value="F:serine-type endopeptidase activity"/>
    <property type="evidence" value="ECO:0007669"/>
    <property type="project" value="InterPro"/>
</dbReference>
<keyword evidence="14" id="KW-1185">Reference proteome</keyword>
<feature type="repeat" description="LDL-receptor class B" evidence="12">
    <location>
        <begin position="849"/>
        <end position="891"/>
    </location>
</feature>
<evidence type="ECO:0000256" key="9">
    <source>
        <dbReference type="ARBA" id="ARBA00023157"/>
    </source>
</evidence>
<dbReference type="Gene3D" id="2.10.70.10">
    <property type="entry name" value="Complement Module, domain 1"/>
    <property type="match status" value="1"/>
</dbReference>
<dbReference type="Proteomes" id="UP001152795">
    <property type="component" value="Unassembled WGS sequence"/>
</dbReference>
<dbReference type="Pfam" id="PF00084">
    <property type="entry name" value="Sushi"/>
    <property type="match status" value="1"/>
</dbReference>
<dbReference type="PROSITE" id="PS00135">
    <property type="entry name" value="TRYPSIN_SER"/>
    <property type="match status" value="1"/>
</dbReference>
<dbReference type="SMART" id="SM00135">
    <property type="entry name" value="LY"/>
    <property type="match status" value="5"/>
</dbReference>
<evidence type="ECO:0000256" key="12">
    <source>
        <dbReference type="PROSITE-ProRule" id="PRU00461"/>
    </source>
</evidence>
<evidence type="ECO:0000256" key="5">
    <source>
        <dbReference type="ARBA" id="ARBA00022729"/>
    </source>
</evidence>
<dbReference type="SUPFAM" id="SSF48726">
    <property type="entry name" value="Immunoglobulin"/>
    <property type="match status" value="1"/>
</dbReference>
<keyword evidence="5" id="KW-0732">Signal</keyword>
<evidence type="ECO:0000256" key="3">
    <source>
        <dbReference type="ARBA" id="ARBA00022536"/>
    </source>
</evidence>
<evidence type="ECO:0000256" key="6">
    <source>
        <dbReference type="ARBA" id="ARBA00022737"/>
    </source>
</evidence>
<dbReference type="PROSITE" id="PS51120">
    <property type="entry name" value="LDLRB"/>
    <property type="match status" value="3"/>
</dbReference>
<dbReference type="Gene3D" id="2.120.10.30">
    <property type="entry name" value="TolB, C-terminal domain"/>
    <property type="match status" value="1"/>
</dbReference>
<dbReference type="InterPro" id="IPR013098">
    <property type="entry name" value="Ig_I-set"/>
</dbReference>
<evidence type="ECO:0000313" key="14">
    <source>
        <dbReference type="Proteomes" id="UP001152795"/>
    </source>
</evidence>
<dbReference type="SUPFAM" id="SSF57535">
    <property type="entry name" value="Complement control module/SCR domain"/>
    <property type="match status" value="1"/>
</dbReference>
<keyword evidence="8" id="KW-0720">Serine protease</keyword>
<dbReference type="InterPro" id="IPR001254">
    <property type="entry name" value="Trypsin_dom"/>
</dbReference>
<dbReference type="InterPro" id="IPR013783">
    <property type="entry name" value="Ig-like_fold"/>
</dbReference>
<dbReference type="PANTHER" id="PTHR46513:SF13">
    <property type="entry name" value="EGF-LIKE DOMAIN-CONTAINING PROTEIN"/>
    <property type="match status" value="1"/>
</dbReference>
<dbReference type="FunFam" id="2.120.10.30:FF:000241">
    <property type="entry name" value="Low-density lipoprotein receptor-related protein 6"/>
    <property type="match status" value="1"/>
</dbReference>
<dbReference type="SMART" id="SM00032">
    <property type="entry name" value="CCP"/>
    <property type="match status" value="1"/>
</dbReference>
<dbReference type="InterPro" id="IPR007110">
    <property type="entry name" value="Ig-like_dom"/>
</dbReference>
<comment type="caution">
    <text evidence="11">Lacks conserved residue(s) required for the propagation of feature annotation.</text>
</comment>
<dbReference type="Gene3D" id="2.40.10.10">
    <property type="entry name" value="Trypsin-like serine proteases"/>
    <property type="match status" value="1"/>
</dbReference>
<dbReference type="InterPro" id="IPR003599">
    <property type="entry name" value="Ig_sub"/>
</dbReference>
<comment type="subcellular location">
    <subcellularLocation>
        <location evidence="1">Secreted</location>
    </subcellularLocation>
</comment>
<feature type="repeat" description="LDL-receptor class B" evidence="12">
    <location>
        <begin position="722"/>
        <end position="764"/>
    </location>
</feature>
<proteinExistence type="predicted"/>
<dbReference type="SMART" id="SM00020">
    <property type="entry name" value="Tryp_SPc"/>
    <property type="match status" value="1"/>
</dbReference>
<keyword evidence="4 13" id="KW-0645">Protease</keyword>
<dbReference type="InterPro" id="IPR000033">
    <property type="entry name" value="LDLR_classB_rpt"/>
</dbReference>
<keyword evidence="9 11" id="KW-1015">Disulfide bond</keyword>
<dbReference type="SMART" id="SM00409">
    <property type="entry name" value="IG"/>
    <property type="match status" value="1"/>
</dbReference>
<dbReference type="CDD" id="cd00190">
    <property type="entry name" value="Tryp_SPc"/>
    <property type="match status" value="1"/>
</dbReference>
<dbReference type="InterPro" id="IPR033116">
    <property type="entry name" value="TRYPSIN_SER"/>
</dbReference>
<accession>A0A7D9DMY4</accession>
<dbReference type="PROSITE" id="PS50923">
    <property type="entry name" value="SUSHI"/>
    <property type="match status" value="1"/>
</dbReference>
<dbReference type="PROSITE" id="PS50835">
    <property type="entry name" value="IG_LIKE"/>
    <property type="match status" value="1"/>
</dbReference>
<evidence type="ECO:0000256" key="1">
    <source>
        <dbReference type="ARBA" id="ARBA00004613"/>
    </source>
</evidence>
<keyword evidence="6" id="KW-0677">Repeat</keyword>
<protein>
    <submittedName>
        <fullName evidence="13">Mannan-binding lectin serine protease 1 isoform X2</fullName>
    </submittedName>
</protein>
<dbReference type="PROSITE" id="PS00134">
    <property type="entry name" value="TRYPSIN_HIS"/>
    <property type="match status" value="1"/>
</dbReference>
<dbReference type="InterPro" id="IPR018114">
    <property type="entry name" value="TRYPSIN_HIS"/>
</dbReference>
<dbReference type="SUPFAM" id="SSF50494">
    <property type="entry name" value="Trypsin-like serine proteases"/>
    <property type="match status" value="1"/>
</dbReference>
<dbReference type="GO" id="GO:0006508">
    <property type="term" value="P:proteolysis"/>
    <property type="evidence" value="ECO:0007669"/>
    <property type="project" value="UniProtKB-KW"/>
</dbReference>
<dbReference type="CDD" id="cd00033">
    <property type="entry name" value="CCP"/>
    <property type="match status" value="1"/>
</dbReference>
<evidence type="ECO:0000256" key="2">
    <source>
        <dbReference type="ARBA" id="ARBA00022525"/>
    </source>
</evidence>
<dbReference type="InterPro" id="IPR001314">
    <property type="entry name" value="Peptidase_S1A"/>
</dbReference>
<dbReference type="InterPro" id="IPR035976">
    <property type="entry name" value="Sushi/SCR/CCP_sf"/>
</dbReference>
<evidence type="ECO:0000256" key="7">
    <source>
        <dbReference type="ARBA" id="ARBA00022801"/>
    </source>
</evidence>
<keyword evidence="3" id="KW-0245">EGF-like domain</keyword>
<dbReference type="InterPro" id="IPR000436">
    <property type="entry name" value="Sushi_SCR_CCP_dom"/>
</dbReference>
<dbReference type="SUPFAM" id="SSF63825">
    <property type="entry name" value="YWTD domain"/>
    <property type="match status" value="1"/>
</dbReference>
<dbReference type="InterPro" id="IPR011042">
    <property type="entry name" value="6-blade_b-propeller_TolB-like"/>
</dbReference>
<dbReference type="Pfam" id="PF00089">
    <property type="entry name" value="Trypsin"/>
    <property type="match status" value="1"/>
</dbReference>
<dbReference type="SMART" id="SM00408">
    <property type="entry name" value="IGc2"/>
    <property type="match status" value="1"/>
</dbReference>
<dbReference type="PRINTS" id="PR00722">
    <property type="entry name" value="CHYMOTRYPSIN"/>
</dbReference>
<dbReference type="OrthoDB" id="6380398at2759"/>